<dbReference type="AlphaFoldDB" id="A0AAN8P7M9"/>
<keyword evidence="3" id="KW-1185">Reference proteome</keyword>
<dbReference type="Gene3D" id="3.40.50.300">
    <property type="entry name" value="P-loop containing nucleotide triphosphate hydrolases"/>
    <property type="match status" value="1"/>
</dbReference>
<reference evidence="2 3" key="1">
    <citation type="submission" date="2019-10" db="EMBL/GenBank/DDBJ databases">
        <authorList>
            <person name="Palmer J.M."/>
        </authorList>
    </citation>
    <scope>NUCLEOTIDE SEQUENCE [LARGE SCALE GENOMIC DNA]</scope>
    <source>
        <strain evidence="2 3">TWF506</strain>
    </source>
</reference>
<dbReference type="Proteomes" id="UP001307849">
    <property type="component" value="Unassembled WGS sequence"/>
</dbReference>
<evidence type="ECO:0000259" key="1">
    <source>
        <dbReference type="Pfam" id="PF12770"/>
    </source>
</evidence>
<dbReference type="Pfam" id="PF12770">
    <property type="entry name" value="CHAT"/>
    <property type="match status" value="1"/>
</dbReference>
<comment type="caution">
    <text evidence="2">The sequence shown here is derived from an EMBL/GenBank/DDBJ whole genome shotgun (WGS) entry which is preliminary data.</text>
</comment>
<accession>A0AAN8P7M9</accession>
<name>A0AAN8P7M9_9PEZI</name>
<sequence>MATRSIQITLCPVSEINGSVEIEISELSNNGGEVNVPWHTVKITRPEPIARFEELLARHIEKYALEEPFETKLAERVENAITEYAKDLYSQIELDKLIKRIEETATKERVARLELCVIEKPGSVISVIHWEFLELLHLQKLHPDINIHISRATSLAFSAPEQYETRWAPRQLETLNILVVVSRPNGKQDIPYRNVILPLTNISNAFPSQILSVDIVRLGTWEAVQNALAAKPFGHYHLVHFDVHGYIEESRAILRFEPSSFPSDDIEAEDVANSLSEHGVKAAVLNACRSAQKPGLVGSSMASALLHHGLDFVIGMSYNIHQDAAQTFLRELYKALLVDNLPISEAVFRGRKVMQSQPIREGRFGIKVDVQDWINPVLYLRTPMLGRLRIVSRCHKLRETSSNDNWCAGFIGRDYDIACIEKALCSGTIARLQGFRGAGKSTLMKHLQEWWIRSSFAHAIFMIDFSETNDFTAESSKISPAEIFTEIDRIINERQQNGVQVRKVYRVGPRPLDRPSRGTVVDEMIIKPEIVPRLRTAFSQDVYIILFNCFDNVSSLPYTKGFQFQPWADGMLNWLENLDWINWKSMALFSSTLDEKWLNNIPVVLSTSRGQKTRKIPAEMIDFEGLDPSSATKFAEGVINLTPYLDSPGSRLYLERILQYYQYQPLALKAVLPHLHTSGLSTKQYFERTLCSEIQLPLEDTEEQKRALMDIILASVAAPGAIPIPILAAITAYCPCMYLLNILKGDGPFEAEEDPAQAFKSEIITYQDFGLVRYTGPDINSEGGEDALNSGHLLIHPLFTSYIRGLVTEMKDHGGLAQIDLTFAYLVYYLAQRSDDWEDIKSFRDPGSIEIERNWFNILAALRYCVIRPYNWDQNTERLFDFLMNRINIYVVDYKQDSWDIIAEIVTSGITRIMKEFSKFNSITETWWLNLDLSDEESVDEDSEAPGKSFPLWLLERMIKLYVFLQFYAYRKFDPRGWYYNFAIIGLLELKRRQGYLHNDGAMFLEQQAYIAAAEIAHQSSSHYKEGLAYLSKVDLEKVTGPMKQHLQVRERDILAELLGYVMDAESYQGDQDEYFASRSVIPKFLGEERPISRPMRALETRRVYENALRTKDEKDIEIAKGSIYQALESLEDLSDPYAIVLHRFMADLFRTQEDWTSAIRQLRIVLEFIEFNPGAFESIVNGNGRNSYLIELHQEMAECYNKLGDKVGADSHQKSSQEIYEEREKTWTFEDLEKEAALNLFNAMQIAFQRANLGAFSEGWKQLEE</sequence>
<evidence type="ECO:0000313" key="3">
    <source>
        <dbReference type="Proteomes" id="UP001307849"/>
    </source>
</evidence>
<dbReference type="SUPFAM" id="SSF52540">
    <property type="entry name" value="P-loop containing nucleoside triphosphate hydrolases"/>
    <property type="match status" value="1"/>
</dbReference>
<evidence type="ECO:0000313" key="2">
    <source>
        <dbReference type="EMBL" id="KAK6519741.1"/>
    </source>
</evidence>
<dbReference type="InterPro" id="IPR024983">
    <property type="entry name" value="CHAT_dom"/>
</dbReference>
<gene>
    <name evidence="2" type="ORF">TWF506_000040</name>
</gene>
<protein>
    <recommendedName>
        <fullName evidence="1">CHAT domain-containing protein</fullName>
    </recommendedName>
</protein>
<dbReference type="InterPro" id="IPR027417">
    <property type="entry name" value="P-loop_NTPase"/>
</dbReference>
<dbReference type="EMBL" id="JAVHJM010000001">
    <property type="protein sequence ID" value="KAK6519741.1"/>
    <property type="molecule type" value="Genomic_DNA"/>
</dbReference>
<proteinExistence type="predicted"/>
<feature type="domain" description="CHAT" evidence="1">
    <location>
        <begin position="197"/>
        <end position="375"/>
    </location>
</feature>
<organism evidence="2 3">
    <name type="scientific">Arthrobotrys conoides</name>
    <dbReference type="NCBI Taxonomy" id="74498"/>
    <lineage>
        <taxon>Eukaryota</taxon>
        <taxon>Fungi</taxon>
        <taxon>Dikarya</taxon>
        <taxon>Ascomycota</taxon>
        <taxon>Pezizomycotina</taxon>
        <taxon>Orbiliomycetes</taxon>
        <taxon>Orbiliales</taxon>
        <taxon>Orbiliaceae</taxon>
        <taxon>Arthrobotrys</taxon>
    </lineage>
</organism>